<name>A0ABY0G5D1_9PLEO</name>
<dbReference type="InterPro" id="IPR028356">
    <property type="entry name" value="UDPglc_DH_euk"/>
</dbReference>
<dbReference type="SMART" id="SM00984">
    <property type="entry name" value="UDPG_MGDP_dh_C"/>
    <property type="match status" value="1"/>
</dbReference>
<evidence type="ECO:0000256" key="5">
    <source>
        <dbReference type="ARBA" id="ARBA00023027"/>
    </source>
</evidence>
<feature type="domain" description="UDP-glucose/GDP-mannose dehydrogenase C-terminal" evidence="7">
    <location>
        <begin position="366"/>
        <end position="457"/>
    </location>
</feature>
<dbReference type="InterPro" id="IPR014026">
    <property type="entry name" value="UDP-Glc/GDP-Man_DH_dimer"/>
</dbReference>
<evidence type="ECO:0000256" key="2">
    <source>
        <dbReference type="ARBA" id="ARBA00006601"/>
    </source>
</evidence>
<evidence type="ECO:0000256" key="6">
    <source>
        <dbReference type="ARBA" id="ARBA00047473"/>
    </source>
</evidence>
<sequence>MVTSTLNSSSVCRSYTTNDSGMEIKSVSKICYMGAGYVGGTNAAITALANPGIQVAVVDIDNATIDRWNSKHLPIEEPGLDFVVCIARDGLNKRAPVEPQRAANLVFSTDCKKHISEADVVFLTVSTRTKDHGVGAGSTIDVKYLKAAVEIVAMVAKPGVIIVEKSTVPCKTAQMIGDMLHSSRPGVPFEVLSNPEFLSEGAAVMDLLCPPRVLIGSRRSASGIVAVNTLVSLYRWISPAKILRISQQSSELAKLVSNAILAQRISSINSISAICEATGADITDVSRSVGMDPRIGLSYLQSGLGFGGSCLRKDTLGLAYLAESLGLDEVASYWKSVVGINVWQVERFVKKVVHSFHGTLHGKKLAVFGFAFKENTSDARESQSVQVIRQLLRERPEDISIYDPGCDADVIRKQLLSTLGSISHIVKIHQDPYEACVKASAILLLTAWTTFRYPHSPTTDSVSATPTGDNDLLVTLPNGRIKFMLPRSTEYQEGYSNPEPDCPTGCALCINELTRKRSGSYLQTMEWESVLQHMEEPKLVFDTRQQIDAERLEKLGCKVVTLGRSGLESSPRL</sequence>
<proteinExistence type="inferred from homology"/>
<dbReference type="InterPro" id="IPR001732">
    <property type="entry name" value="UDP-Glc/GDP-Man_DH_N"/>
</dbReference>
<keyword evidence="5" id="KW-0520">NAD</keyword>
<dbReference type="PIRSF" id="PIRSF500134">
    <property type="entry name" value="UDPglc_DH_bac"/>
    <property type="match status" value="1"/>
</dbReference>
<dbReference type="PANTHER" id="PTHR11374:SF3">
    <property type="entry name" value="UDP-GLUCOSE 6-DEHYDROGENASE"/>
    <property type="match status" value="1"/>
</dbReference>
<dbReference type="InterPro" id="IPR017476">
    <property type="entry name" value="UDP-Glc/GDP-Man"/>
</dbReference>
<evidence type="ECO:0000259" key="7">
    <source>
        <dbReference type="SMART" id="SM00984"/>
    </source>
</evidence>
<evidence type="ECO:0000256" key="1">
    <source>
        <dbReference type="ARBA" id="ARBA00004701"/>
    </source>
</evidence>
<evidence type="ECO:0000256" key="3">
    <source>
        <dbReference type="ARBA" id="ARBA00012954"/>
    </source>
</evidence>
<dbReference type="InterPro" id="IPR036220">
    <property type="entry name" value="UDP-Glc/GDP-Man_DH_C_sf"/>
</dbReference>
<organism evidence="8 9">
    <name type="scientific">Alternaria tenuissima</name>
    <dbReference type="NCBI Taxonomy" id="119927"/>
    <lineage>
        <taxon>Eukaryota</taxon>
        <taxon>Fungi</taxon>
        <taxon>Dikarya</taxon>
        <taxon>Ascomycota</taxon>
        <taxon>Pezizomycotina</taxon>
        <taxon>Dothideomycetes</taxon>
        <taxon>Pleosporomycetidae</taxon>
        <taxon>Pleosporales</taxon>
        <taxon>Pleosporineae</taxon>
        <taxon>Pleosporaceae</taxon>
        <taxon>Alternaria</taxon>
        <taxon>Alternaria sect. Alternaria</taxon>
        <taxon>Alternaria alternata complex</taxon>
    </lineage>
</organism>
<dbReference type="EC" id="1.1.1.22" evidence="3"/>
<dbReference type="SUPFAM" id="SSF51735">
    <property type="entry name" value="NAD(P)-binding Rossmann-fold domains"/>
    <property type="match status" value="1"/>
</dbReference>
<dbReference type="SUPFAM" id="SSF52413">
    <property type="entry name" value="UDP-glucose/GDP-mannose dehydrogenase C-terminal domain"/>
    <property type="match status" value="1"/>
</dbReference>
<dbReference type="Pfam" id="PF00984">
    <property type="entry name" value="UDPG_MGDP_dh"/>
    <property type="match status" value="1"/>
</dbReference>
<dbReference type="Pfam" id="PF03720">
    <property type="entry name" value="UDPG_MGDP_dh_C"/>
    <property type="match status" value="1"/>
</dbReference>
<comment type="pathway">
    <text evidence="1">Nucleotide-sugar biosynthesis; UDP-alpha-D-glucuronate biosynthesis; UDP-alpha-D-glucuronate from UDP-alpha-D-glucose: step 1/1.</text>
</comment>
<keyword evidence="9" id="KW-1185">Reference proteome</keyword>
<keyword evidence="4" id="KW-0560">Oxidoreductase</keyword>
<evidence type="ECO:0000313" key="8">
    <source>
        <dbReference type="EMBL" id="RYN94680.1"/>
    </source>
</evidence>
<comment type="caution">
    <text evidence="8">The sequence shown here is derived from an EMBL/GenBank/DDBJ whole genome shotgun (WGS) entry which is preliminary data.</text>
</comment>
<comment type="catalytic activity">
    <reaction evidence="6">
        <text>UDP-alpha-D-glucose + 2 NAD(+) + H2O = UDP-alpha-D-glucuronate + 2 NADH + 3 H(+)</text>
        <dbReference type="Rhea" id="RHEA:23596"/>
        <dbReference type="ChEBI" id="CHEBI:15377"/>
        <dbReference type="ChEBI" id="CHEBI:15378"/>
        <dbReference type="ChEBI" id="CHEBI:57540"/>
        <dbReference type="ChEBI" id="CHEBI:57945"/>
        <dbReference type="ChEBI" id="CHEBI:58052"/>
        <dbReference type="ChEBI" id="CHEBI:58885"/>
        <dbReference type="EC" id="1.1.1.22"/>
    </reaction>
</comment>
<dbReference type="NCBIfam" id="TIGR03026">
    <property type="entry name" value="NDP-sugDHase"/>
    <property type="match status" value="1"/>
</dbReference>
<gene>
    <name evidence="8" type="ORF">AA0119_g8853</name>
</gene>
<dbReference type="Pfam" id="PF03721">
    <property type="entry name" value="UDPG_MGDP_dh_N"/>
    <property type="match status" value="1"/>
</dbReference>
<evidence type="ECO:0000256" key="4">
    <source>
        <dbReference type="ARBA" id="ARBA00023002"/>
    </source>
</evidence>
<dbReference type="InterPro" id="IPR028357">
    <property type="entry name" value="UDPglc_DH_bac"/>
</dbReference>
<dbReference type="PANTHER" id="PTHR11374">
    <property type="entry name" value="UDP-GLUCOSE DEHYDROGENASE/UDP-MANNAC DEHYDROGENASE"/>
    <property type="match status" value="1"/>
</dbReference>
<evidence type="ECO:0000313" key="9">
    <source>
        <dbReference type="Proteomes" id="UP000293195"/>
    </source>
</evidence>
<dbReference type="InterPro" id="IPR036291">
    <property type="entry name" value="NAD(P)-bd_dom_sf"/>
</dbReference>
<accession>A0ABY0G5D1</accession>
<dbReference type="SUPFAM" id="SSF48179">
    <property type="entry name" value="6-phosphogluconate dehydrogenase C-terminal domain-like"/>
    <property type="match status" value="1"/>
</dbReference>
<dbReference type="Gene3D" id="3.40.50.720">
    <property type="entry name" value="NAD(P)-binding Rossmann-like Domain"/>
    <property type="match status" value="2"/>
</dbReference>
<dbReference type="InterPro" id="IPR014027">
    <property type="entry name" value="UDP-Glc/GDP-Man_DH_C"/>
</dbReference>
<dbReference type="Proteomes" id="UP000293195">
    <property type="component" value="Unassembled WGS sequence"/>
</dbReference>
<dbReference type="PIRSF" id="PIRSF000124">
    <property type="entry name" value="UDPglc_GDPman_dh"/>
    <property type="match status" value="1"/>
</dbReference>
<protein>
    <recommendedName>
        <fullName evidence="3">UDP-glucose 6-dehydrogenase</fullName>
        <ecNumber evidence="3">1.1.1.22</ecNumber>
    </recommendedName>
</protein>
<dbReference type="EMBL" id="PDXF01000044">
    <property type="protein sequence ID" value="RYN94680.1"/>
    <property type="molecule type" value="Genomic_DNA"/>
</dbReference>
<comment type="similarity">
    <text evidence="2">Belongs to the UDP-glucose/GDP-mannose dehydrogenase family.</text>
</comment>
<dbReference type="Gene3D" id="1.20.5.100">
    <property type="entry name" value="Cytochrome c1, transmembrane anchor, C-terminal"/>
    <property type="match status" value="1"/>
</dbReference>
<dbReference type="InterPro" id="IPR008927">
    <property type="entry name" value="6-PGluconate_DH-like_C_sf"/>
</dbReference>
<reference evidence="9" key="1">
    <citation type="journal article" date="2019" name="bioRxiv">
        <title>Genomics, evolutionary history and diagnostics of the Alternaria alternata species group including apple and Asian pear pathotypes.</title>
        <authorList>
            <person name="Armitage A.D."/>
            <person name="Cockerton H.M."/>
            <person name="Sreenivasaprasad S."/>
            <person name="Woodhall J.W."/>
            <person name="Lane C.R."/>
            <person name="Harrison R.J."/>
            <person name="Clarkson J.P."/>
        </authorList>
    </citation>
    <scope>NUCLEOTIDE SEQUENCE [LARGE SCALE GENOMIC DNA]</scope>
    <source>
        <strain evidence="9">FERA 635</strain>
    </source>
</reference>